<evidence type="ECO:0000256" key="1">
    <source>
        <dbReference type="SAM" id="MobiDB-lite"/>
    </source>
</evidence>
<protein>
    <submittedName>
        <fullName evidence="2">Uncharacterized protein</fullName>
    </submittedName>
</protein>
<dbReference type="EMBL" id="BDEQ01000001">
    <property type="protein sequence ID" value="GAT91979.1"/>
    <property type="molecule type" value="Genomic_DNA"/>
</dbReference>
<dbReference type="Proteomes" id="UP000078387">
    <property type="component" value="Unassembled WGS sequence"/>
</dbReference>
<feature type="region of interest" description="Disordered" evidence="1">
    <location>
        <begin position="34"/>
        <end position="55"/>
    </location>
</feature>
<dbReference type="AlphaFoldDB" id="A0A175JE70"/>
<gene>
    <name evidence="2" type="ORF">CL6EHI_c00021</name>
</gene>
<sequence length="55" mass="6410">METTLNTNQYLPLSDQTDDKWEMLEDMIPIGELTNKENLLPQQTNETEEGLLKNE</sequence>
<proteinExistence type="predicted"/>
<reference evidence="2 3" key="1">
    <citation type="submission" date="2016-05" db="EMBL/GenBank/DDBJ databases">
        <title>First whole genome sequencing of Entamoeba histolytica HM1:IMSS-clone-6.</title>
        <authorList>
            <person name="Mukherjee Avik.K."/>
            <person name="Izumyama S."/>
            <person name="Nakada-Tsukui K."/>
            <person name="Nozaki T."/>
        </authorList>
    </citation>
    <scope>NUCLEOTIDE SEQUENCE [LARGE SCALE GENOMIC DNA]</scope>
    <source>
        <strain evidence="2 3">HM1:IMSS clone 6</strain>
    </source>
</reference>
<name>A0A175JE70_ENTHI</name>
<evidence type="ECO:0000313" key="2">
    <source>
        <dbReference type="EMBL" id="GAT91979.1"/>
    </source>
</evidence>
<evidence type="ECO:0000313" key="3">
    <source>
        <dbReference type="Proteomes" id="UP000078387"/>
    </source>
</evidence>
<accession>A0A175JE70</accession>
<comment type="caution">
    <text evidence="2">The sequence shown here is derived from an EMBL/GenBank/DDBJ whole genome shotgun (WGS) entry which is preliminary data.</text>
</comment>
<organism evidence="2 3">
    <name type="scientific">Entamoeba histolytica</name>
    <dbReference type="NCBI Taxonomy" id="5759"/>
    <lineage>
        <taxon>Eukaryota</taxon>
        <taxon>Amoebozoa</taxon>
        <taxon>Evosea</taxon>
        <taxon>Archamoebae</taxon>
        <taxon>Mastigamoebida</taxon>
        <taxon>Entamoebidae</taxon>
        <taxon>Entamoeba</taxon>
    </lineage>
</organism>
<feature type="compositionally biased region" description="Polar residues" evidence="1">
    <location>
        <begin position="36"/>
        <end position="45"/>
    </location>
</feature>